<sequence length="143" mass="15561">MKLSVDLVSLVGLKDADCEFGLASRVRRAGPTHQIISTATGNGDVNVRLSTDGTSWQEATVKLGEGHEALVDKNFQFEVDPIPQAKLHIEVYDAKDPGSNNILLGSNHVNLAPIGTMEEVNLTLKKHVVHRHEGTVKLRVGFE</sequence>
<organism evidence="2 3">
    <name type="scientific">Geranomyces variabilis</name>
    <dbReference type="NCBI Taxonomy" id="109894"/>
    <lineage>
        <taxon>Eukaryota</taxon>
        <taxon>Fungi</taxon>
        <taxon>Fungi incertae sedis</taxon>
        <taxon>Chytridiomycota</taxon>
        <taxon>Chytridiomycota incertae sedis</taxon>
        <taxon>Chytridiomycetes</taxon>
        <taxon>Spizellomycetales</taxon>
        <taxon>Powellomycetaceae</taxon>
        <taxon>Geranomyces</taxon>
    </lineage>
</organism>
<dbReference type="InterPro" id="IPR035892">
    <property type="entry name" value="C2_domain_sf"/>
</dbReference>
<name>A0AAD5TME2_9FUNG</name>
<reference evidence="2" key="1">
    <citation type="submission" date="2020-05" db="EMBL/GenBank/DDBJ databases">
        <title>Phylogenomic resolution of chytrid fungi.</title>
        <authorList>
            <person name="Stajich J.E."/>
            <person name="Amses K."/>
            <person name="Simmons R."/>
            <person name="Seto K."/>
            <person name="Myers J."/>
            <person name="Bonds A."/>
            <person name="Quandt C.A."/>
            <person name="Barry K."/>
            <person name="Liu P."/>
            <person name="Grigoriev I."/>
            <person name="Longcore J.E."/>
            <person name="James T.Y."/>
        </authorList>
    </citation>
    <scope>NUCLEOTIDE SEQUENCE</scope>
    <source>
        <strain evidence="2">JEL0379</strain>
    </source>
</reference>
<protein>
    <recommendedName>
        <fullName evidence="1">C2 domain-containing protein</fullName>
    </recommendedName>
</protein>
<evidence type="ECO:0000313" key="2">
    <source>
        <dbReference type="EMBL" id="KAJ3176231.1"/>
    </source>
</evidence>
<evidence type="ECO:0000259" key="1">
    <source>
        <dbReference type="PROSITE" id="PS50004"/>
    </source>
</evidence>
<comment type="caution">
    <text evidence="2">The sequence shown here is derived from an EMBL/GenBank/DDBJ whole genome shotgun (WGS) entry which is preliminary data.</text>
</comment>
<evidence type="ECO:0000313" key="3">
    <source>
        <dbReference type="Proteomes" id="UP001212152"/>
    </source>
</evidence>
<proteinExistence type="predicted"/>
<dbReference type="SUPFAM" id="SSF49562">
    <property type="entry name" value="C2 domain (Calcium/lipid-binding domain, CaLB)"/>
    <property type="match status" value="1"/>
</dbReference>
<dbReference type="Proteomes" id="UP001212152">
    <property type="component" value="Unassembled WGS sequence"/>
</dbReference>
<dbReference type="CDD" id="cd00030">
    <property type="entry name" value="C2"/>
    <property type="match status" value="1"/>
</dbReference>
<dbReference type="Gene3D" id="2.60.40.150">
    <property type="entry name" value="C2 domain"/>
    <property type="match status" value="1"/>
</dbReference>
<gene>
    <name evidence="2" type="ORF">HDU87_005446</name>
</gene>
<dbReference type="PROSITE" id="PS50004">
    <property type="entry name" value="C2"/>
    <property type="match status" value="1"/>
</dbReference>
<feature type="domain" description="C2" evidence="1">
    <location>
        <begin position="1"/>
        <end position="124"/>
    </location>
</feature>
<dbReference type="InterPro" id="IPR000008">
    <property type="entry name" value="C2_dom"/>
</dbReference>
<dbReference type="EMBL" id="JADGJQ010000043">
    <property type="protein sequence ID" value="KAJ3176231.1"/>
    <property type="molecule type" value="Genomic_DNA"/>
</dbReference>
<dbReference type="AlphaFoldDB" id="A0AAD5TME2"/>
<accession>A0AAD5TME2</accession>
<keyword evidence="3" id="KW-1185">Reference proteome</keyword>